<reference evidence="2 3" key="1">
    <citation type="submission" date="2015-01" db="EMBL/GenBank/DDBJ databases">
        <title>The Genome Sequence of Ochroconis gallopava CBS43764.</title>
        <authorList>
            <consortium name="The Broad Institute Genomics Platform"/>
            <person name="Cuomo C."/>
            <person name="de Hoog S."/>
            <person name="Gorbushina A."/>
            <person name="Stielow B."/>
            <person name="Teixiera M."/>
            <person name="Abouelleil A."/>
            <person name="Chapman S.B."/>
            <person name="Priest M."/>
            <person name="Young S.K."/>
            <person name="Wortman J."/>
            <person name="Nusbaum C."/>
            <person name="Birren B."/>
        </authorList>
    </citation>
    <scope>NUCLEOTIDE SEQUENCE [LARGE SCALE GENOMIC DNA]</scope>
    <source>
        <strain evidence="2 3">CBS 43764</strain>
    </source>
</reference>
<dbReference type="STRING" id="253628.A0A0D2A6B6"/>
<dbReference type="EMBL" id="KN847550">
    <property type="protein sequence ID" value="KIW02288.1"/>
    <property type="molecule type" value="Genomic_DNA"/>
</dbReference>
<sequence>MPASQSSADSPPLVLDEWSEGNVRSTPLPPLSKEGSPTYRWWIPAEGIRRDVIQADIQHYLGPNAVVKPGMGKDENDGLSGYWIAADSSPTPEMIRNLKEDSANFELLGSQAGPYQDSAVHRTRRHWETFSHPACYSPRLHRSRSYQDTTNYSCDSAPVKFDSLQNSEAERLVFRDVPARYGRTHGSRHAELETSRPYIDSAASLSAPAWRHQADSPDPELGAYSRRNSLYSSLKSRSQITRTLRGEQHQRRAFGSTAFVPRAVSPLHSMRFLSTRDIDVDRSTQNESAYPTSPQMDVIDCVPFTGNARHSAPSGRSVKQQRGYTDIDARNGDRSPSVVVHSDYDQRAYSEPSSPDIELISRNSSDGEWEIVEDPTFLRVESVDEGNARNDTRETSGKPSLSPAPASPPSRLCNLIQELDVHDSSFHESRSGWKFKSETKLTKNMQDDFASLAIAKAHTKIDKIFTQMKESRGPYCFSESTHVTQDGSAGSHRRRKRFHDNAGYENAYEDAGADNTSDTHHYQKRFCVLPSRDSGATRHLACPYDKHDTETCSYCRECLGSRCRTTYMVRQHLQDEHSSTYQCCNCFRVFGDDYELVDHESGAPCSQVFSISSLGIFGEEQQSVLAKDKYYERAELDRWREMHRLLFPGEPLPPYCGSQDGIEVASLERFRSLLTRALPAYFRAAMSREIAATPSDLTLNAELDAKIVDAVRTSIDEAYEIFASAEST</sequence>
<protein>
    <submittedName>
        <fullName evidence="2">Uncharacterized protein</fullName>
    </submittedName>
</protein>
<dbReference type="GeneID" id="27314411"/>
<evidence type="ECO:0000256" key="1">
    <source>
        <dbReference type="SAM" id="MobiDB-lite"/>
    </source>
</evidence>
<dbReference type="Proteomes" id="UP000053259">
    <property type="component" value="Unassembled WGS sequence"/>
</dbReference>
<evidence type="ECO:0000313" key="2">
    <source>
        <dbReference type="EMBL" id="KIW02288.1"/>
    </source>
</evidence>
<accession>A0A0D2A6B6</accession>
<name>A0A0D2A6B6_9PEZI</name>
<dbReference type="VEuPathDB" id="FungiDB:PV09_06438"/>
<feature type="region of interest" description="Disordered" evidence="1">
    <location>
        <begin position="307"/>
        <end position="361"/>
    </location>
</feature>
<evidence type="ECO:0000313" key="3">
    <source>
        <dbReference type="Proteomes" id="UP000053259"/>
    </source>
</evidence>
<dbReference type="InParanoid" id="A0A0D2A6B6"/>
<feature type="region of interest" description="Disordered" evidence="1">
    <location>
        <begin position="380"/>
        <end position="411"/>
    </location>
</feature>
<dbReference type="PANTHER" id="PTHR39609:SF2">
    <property type="entry name" value="TRANSCRIPTION FACTOR RFEG"/>
    <property type="match status" value="1"/>
</dbReference>
<feature type="compositionally biased region" description="Basic and acidic residues" evidence="1">
    <location>
        <begin position="386"/>
        <end position="396"/>
    </location>
</feature>
<feature type="region of interest" description="Disordered" evidence="1">
    <location>
        <begin position="1"/>
        <end position="34"/>
    </location>
</feature>
<organism evidence="2 3">
    <name type="scientific">Verruconis gallopava</name>
    <dbReference type="NCBI Taxonomy" id="253628"/>
    <lineage>
        <taxon>Eukaryota</taxon>
        <taxon>Fungi</taxon>
        <taxon>Dikarya</taxon>
        <taxon>Ascomycota</taxon>
        <taxon>Pezizomycotina</taxon>
        <taxon>Dothideomycetes</taxon>
        <taxon>Pleosporomycetidae</taxon>
        <taxon>Venturiales</taxon>
        <taxon>Sympoventuriaceae</taxon>
        <taxon>Verruconis</taxon>
    </lineage>
</organism>
<dbReference type="PANTHER" id="PTHR39609">
    <property type="entry name" value="RFEG-RELATED"/>
    <property type="match status" value="1"/>
</dbReference>
<dbReference type="HOGENOM" id="CLU_430952_0_0_1"/>
<proteinExistence type="predicted"/>
<dbReference type="AlphaFoldDB" id="A0A0D2A6B6"/>
<dbReference type="OrthoDB" id="4146887at2759"/>
<keyword evidence="3" id="KW-1185">Reference proteome</keyword>
<dbReference type="RefSeq" id="XP_016212157.1">
    <property type="nucleotide sequence ID" value="XM_016360075.1"/>
</dbReference>
<gene>
    <name evidence="2" type="ORF">PV09_06438</name>
</gene>